<name>A0A512BNP6_9HYPH</name>
<dbReference type="Proteomes" id="UP000321085">
    <property type="component" value="Unassembled WGS sequence"/>
</dbReference>
<gene>
    <name evidence="1" type="ORF">MAE02_12750</name>
</gene>
<comment type="caution">
    <text evidence="1">The sequence shown here is derived from an EMBL/GenBank/DDBJ whole genome shotgun (WGS) entry which is preliminary data.</text>
</comment>
<proteinExistence type="predicted"/>
<accession>A0A512BNP6</accession>
<keyword evidence="2" id="KW-1185">Reference proteome</keyword>
<dbReference type="AlphaFoldDB" id="A0A512BNP6"/>
<organism evidence="1 2">
    <name type="scientific">Microvirga aerophila</name>
    <dbReference type="NCBI Taxonomy" id="670291"/>
    <lineage>
        <taxon>Bacteria</taxon>
        <taxon>Pseudomonadati</taxon>
        <taxon>Pseudomonadota</taxon>
        <taxon>Alphaproteobacteria</taxon>
        <taxon>Hyphomicrobiales</taxon>
        <taxon>Methylobacteriaceae</taxon>
        <taxon>Microvirga</taxon>
    </lineage>
</organism>
<evidence type="ECO:0000313" key="1">
    <source>
        <dbReference type="EMBL" id="GEO13579.1"/>
    </source>
</evidence>
<reference evidence="1 2" key="1">
    <citation type="submission" date="2019-07" db="EMBL/GenBank/DDBJ databases">
        <title>Whole genome shotgun sequence of Microvirga aerophila NBRC 106136.</title>
        <authorList>
            <person name="Hosoyama A."/>
            <person name="Uohara A."/>
            <person name="Ohji S."/>
            <person name="Ichikawa N."/>
        </authorList>
    </citation>
    <scope>NUCLEOTIDE SEQUENCE [LARGE SCALE GENOMIC DNA]</scope>
    <source>
        <strain evidence="1 2">NBRC 106136</strain>
    </source>
</reference>
<sequence length="86" mass="9749">MPESLLGAESQTGLKVSSASLADGIFLWIAESLNHGRKDEGPDCDRTAKEPKGDQFHCSFEDRAKHRTLRVSDMFMFVRCMFRVKQ</sequence>
<protein>
    <submittedName>
        <fullName evidence="1">Uncharacterized protein</fullName>
    </submittedName>
</protein>
<dbReference type="EMBL" id="BJYU01000012">
    <property type="protein sequence ID" value="GEO13579.1"/>
    <property type="molecule type" value="Genomic_DNA"/>
</dbReference>
<evidence type="ECO:0000313" key="2">
    <source>
        <dbReference type="Proteomes" id="UP000321085"/>
    </source>
</evidence>